<dbReference type="PANTHER" id="PTHR21576:SF7">
    <property type="entry name" value="MAJOR FACILITATOR SUPERFAMILY PROTEIN"/>
    <property type="match status" value="1"/>
</dbReference>
<evidence type="ECO:0000256" key="6">
    <source>
        <dbReference type="SAM" id="Phobius"/>
    </source>
</evidence>
<feature type="compositionally biased region" description="Basic residues" evidence="5">
    <location>
        <begin position="226"/>
        <end position="240"/>
    </location>
</feature>
<organism evidence="8">
    <name type="scientific">Ananas comosus var. bracteatus</name>
    <name type="common">red pineapple</name>
    <dbReference type="NCBI Taxonomy" id="296719"/>
    <lineage>
        <taxon>Eukaryota</taxon>
        <taxon>Viridiplantae</taxon>
        <taxon>Streptophyta</taxon>
        <taxon>Embryophyta</taxon>
        <taxon>Tracheophyta</taxon>
        <taxon>Spermatophyta</taxon>
        <taxon>Magnoliopsida</taxon>
        <taxon>Liliopsida</taxon>
        <taxon>Poales</taxon>
        <taxon>Bromeliaceae</taxon>
        <taxon>Bromelioideae</taxon>
        <taxon>Ananas</taxon>
    </lineage>
</organism>
<reference evidence="8" key="1">
    <citation type="submission" date="2020-07" db="EMBL/GenBank/DDBJ databases">
        <authorList>
            <person name="Lin J."/>
        </authorList>
    </citation>
    <scope>NUCLEOTIDE SEQUENCE</scope>
</reference>
<protein>
    <recommendedName>
        <fullName evidence="7">NFD4 C-terminal domain-containing protein</fullName>
    </recommendedName>
</protein>
<feature type="transmembrane region" description="Helical" evidence="6">
    <location>
        <begin position="152"/>
        <end position="178"/>
    </location>
</feature>
<dbReference type="GO" id="GO:0016020">
    <property type="term" value="C:membrane"/>
    <property type="evidence" value="ECO:0007669"/>
    <property type="project" value="UniProtKB-SubCell"/>
</dbReference>
<feature type="compositionally biased region" description="Pro residues" evidence="5">
    <location>
        <begin position="43"/>
        <end position="53"/>
    </location>
</feature>
<proteinExistence type="predicted"/>
<evidence type="ECO:0000256" key="4">
    <source>
        <dbReference type="ARBA" id="ARBA00023136"/>
    </source>
</evidence>
<evidence type="ECO:0000256" key="3">
    <source>
        <dbReference type="ARBA" id="ARBA00022989"/>
    </source>
</evidence>
<dbReference type="AlphaFoldDB" id="A0A6V7QXM9"/>
<sequence>MKFRARSNKPANKGIVKGISAVSSGGVQHLLVQHGVLRAVHPQLPPQPLPGPLPLHQLQRRQRRHLRPRGRRPRRRLPLCLPPPQRHPPSPRLHRRSPPHPPPAPDDRVLLPADAAKGDTRLFLVLHLLAFLTGVYLLLLDSVSAEDPVVSAAILAGAVALLALPLAIPGVVCARAWAHRTIYSAFSLDVPDFSLNPTAQTMSSPRSSSSAATKGINANTSKLATCRHGRGGRWHPRRQRPGISSGGGGEGDSSIATGEEGWWWCCGGVVLNKDRLAVLGEEHSARRLIRRVDFWLYYAAYFFGATVGLVYSNNLGQIAESLGRDSQVTMLLTVYSSCSFFGRLLSAAPDFLRGKLYFARTGWLAAAVVLMPVAFFLLAELDDAGCALVIGTALVGLSSGFIFAAAVTVTSELFGTESVGVNHNILITNIPLGSLLYGQIAARVYDANGQATLWHALFKSDLSTIVCMGKKCYANTFLMLGCITMLGFLCSVALFFRTKSAYDEAERRRALVDGDRD</sequence>
<keyword evidence="2 6" id="KW-0812">Transmembrane</keyword>
<feature type="transmembrane region" description="Helical" evidence="6">
    <location>
        <begin position="384"/>
        <end position="407"/>
    </location>
</feature>
<gene>
    <name evidence="8" type="ORF">CB5_LOCUS31221</name>
</gene>
<dbReference type="PANTHER" id="PTHR21576">
    <property type="entry name" value="UNCHARACTERIZED NODULIN-LIKE PROTEIN"/>
    <property type="match status" value="1"/>
</dbReference>
<evidence type="ECO:0000256" key="1">
    <source>
        <dbReference type="ARBA" id="ARBA00004141"/>
    </source>
</evidence>
<dbReference type="Gene3D" id="1.20.1250.20">
    <property type="entry name" value="MFS general substrate transporter like domains"/>
    <property type="match status" value="1"/>
</dbReference>
<comment type="subcellular location">
    <subcellularLocation>
        <location evidence="1">Membrane</location>
        <topology evidence="1">Multi-pass membrane protein</topology>
    </subcellularLocation>
</comment>
<dbReference type="InterPro" id="IPR036259">
    <property type="entry name" value="MFS_trans_sf"/>
</dbReference>
<keyword evidence="4 6" id="KW-0472">Membrane</keyword>
<feature type="transmembrane region" description="Helical" evidence="6">
    <location>
        <begin position="357"/>
        <end position="378"/>
    </location>
</feature>
<feature type="compositionally biased region" description="Pro residues" evidence="5">
    <location>
        <begin position="80"/>
        <end position="91"/>
    </location>
</feature>
<dbReference type="Pfam" id="PF23262">
    <property type="entry name" value="NFD4_C"/>
    <property type="match status" value="1"/>
</dbReference>
<keyword evidence="3 6" id="KW-1133">Transmembrane helix</keyword>
<feature type="transmembrane region" description="Helical" evidence="6">
    <location>
        <begin position="294"/>
        <end position="312"/>
    </location>
</feature>
<feature type="transmembrane region" description="Helical" evidence="6">
    <location>
        <begin position="122"/>
        <end position="140"/>
    </location>
</feature>
<dbReference type="SUPFAM" id="SSF103473">
    <property type="entry name" value="MFS general substrate transporter"/>
    <property type="match status" value="1"/>
</dbReference>
<evidence type="ECO:0000256" key="2">
    <source>
        <dbReference type="ARBA" id="ARBA00022692"/>
    </source>
</evidence>
<feature type="region of interest" description="Disordered" evidence="5">
    <location>
        <begin position="226"/>
        <end position="253"/>
    </location>
</feature>
<feature type="domain" description="NFD4 C-terminal" evidence="7">
    <location>
        <begin position="281"/>
        <end position="500"/>
    </location>
</feature>
<evidence type="ECO:0000313" key="8">
    <source>
        <dbReference type="EMBL" id="CAD1848010.1"/>
    </source>
</evidence>
<evidence type="ECO:0000256" key="5">
    <source>
        <dbReference type="SAM" id="MobiDB-lite"/>
    </source>
</evidence>
<accession>A0A6V7QXM9</accession>
<feature type="compositionally biased region" description="Basic residues" evidence="5">
    <location>
        <begin position="58"/>
        <end position="77"/>
    </location>
</feature>
<dbReference type="InterPro" id="IPR056555">
    <property type="entry name" value="NFD4_C"/>
</dbReference>
<dbReference type="EMBL" id="CAJEUB010000065">
    <property type="protein sequence ID" value="CAD1848010.1"/>
    <property type="molecule type" value="Genomic_DNA"/>
</dbReference>
<name>A0A6V7QXM9_ANACO</name>
<feature type="transmembrane region" description="Helical" evidence="6">
    <location>
        <begin position="477"/>
        <end position="496"/>
    </location>
</feature>
<evidence type="ECO:0000259" key="7">
    <source>
        <dbReference type="Pfam" id="PF23262"/>
    </source>
</evidence>
<feature type="region of interest" description="Disordered" evidence="5">
    <location>
        <begin position="42"/>
        <end position="108"/>
    </location>
</feature>